<evidence type="ECO:0000259" key="3">
    <source>
        <dbReference type="Pfam" id="PF17304"/>
    </source>
</evidence>
<feature type="coiled-coil region" evidence="1">
    <location>
        <begin position="26"/>
        <end position="57"/>
    </location>
</feature>
<keyword evidence="1" id="KW-0175">Coiled coil</keyword>
<evidence type="ECO:0000313" key="5">
    <source>
        <dbReference type="Proteomes" id="UP001360560"/>
    </source>
</evidence>
<dbReference type="GO" id="GO:0006626">
    <property type="term" value="P:protein targeting to mitochondrion"/>
    <property type="evidence" value="ECO:0007669"/>
    <property type="project" value="TreeGrafter"/>
</dbReference>
<dbReference type="Proteomes" id="UP001360560">
    <property type="component" value="Unassembled WGS sequence"/>
</dbReference>
<feature type="transmembrane region" description="Helical" evidence="2">
    <location>
        <begin position="108"/>
        <end position="127"/>
    </location>
</feature>
<feature type="transmembrane region" description="Helical" evidence="2">
    <location>
        <begin position="139"/>
        <end position="158"/>
    </location>
</feature>
<dbReference type="InterPro" id="IPR039454">
    <property type="entry name" value="OM14"/>
</dbReference>
<name>A0AAV5QEW3_9ASCO</name>
<evidence type="ECO:0000256" key="1">
    <source>
        <dbReference type="SAM" id="Coils"/>
    </source>
</evidence>
<comment type="caution">
    <text evidence="4">The sequence shown here is derived from an EMBL/GenBank/DDBJ whole genome shotgun (WGS) entry which is preliminary data.</text>
</comment>
<evidence type="ECO:0000256" key="2">
    <source>
        <dbReference type="SAM" id="Phobius"/>
    </source>
</evidence>
<keyword evidence="2" id="KW-0472">Membrane</keyword>
<dbReference type="InterPro" id="IPR039453">
    <property type="entry name" value="OM14_C"/>
</dbReference>
<feature type="domain" description="Mitochondrial outer membrane protein OM14 C-terminal" evidence="3">
    <location>
        <begin position="101"/>
        <end position="168"/>
    </location>
</feature>
<dbReference type="PANTHER" id="PTHR38402">
    <property type="entry name" value="MITOCHONDRIAL OUTER MEMBRANE PROTEIN OM14"/>
    <property type="match status" value="1"/>
</dbReference>
<dbReference type="GO" id="GO:0005741">
    <property type="term" value="C:mitochondrial outer membrane"/>
    <property type="evidence" value="ECO:0007669"/>
    <property type="project" value="InterPro"/>
</dbReference>
<dbReference type="PANTHER" id="PTHR38402:SF1">
    <property type="entry name" value="MITOCHONDRIAL OUTER MEMBRANE PROTEIN OM14"/>
    <property type="match status" value="1"/>
</dbReference>
<keyword evidence="2" id="KW-0812">Transmembrane</keyword>
<keyword evidence="5" id="KW-1185">Reference proteome</keyword>
<organism evidence="4 5">
    <name type="scientific">Saccharomycopsis crataegensis</name>
    <dbReference type="NCBI Taxonomy" id="43959"/>
    <lineage>
        <taxon>Eukaryota</taxon>
        <taxon>Fungi</taxon>
        <taxon>Dikarya</taxon>
        <taxon>Ascomycota</taxon>
        <taxon>Saccharomycotina</taxon>
        <taxon>Saccharomycetes</taxon>
        <taxon>Saccharomycopsidaceae</taxon>
        <taxon>Saccharomycopsis</taxon>
    </lineage>
</organism>
<dbReference type="AlphaFoldDB" id="A0AAV5QEW3"/>
<evidence type="ECO:0000313" key="4">
    <source>
        <dbReference type="EMBL" id="GMM33152.1"/>
    </source>
</evidence>
<dbReference type="Pfam" id="PF17304">
    <property type="entry name" value="OM14_C"/>
    <property type="match status" value="1"/>
</dbReference>
<sequence length="168" mass="18400">MSSYAEKAAKKGPLGEEIAVDEQKVNEDLREAKAKIVDKLDSAKEKAHSALENVDKEDIHRKIDDAENAIIKFIKSIGSGFSHYANLTAKKAGSATCTAKEELKNPVVASQAIIATGALIGGIYAYQERFRLKKIPEDVLCVYASVLTAVVLLDGITFKKLYPKYKKK</sequence>
<dbReference type="GO" id="GO:1990593">
    <property type="term" value="F:nascent polypeptide-associated complex binding"/>
    <property type="evidence" value="ECO:0007669"/>
    <property type="project" value="InterPro"/>
</dbReference>
<dbReference type="RefSeq" id="XP_064850152.1">
    <property type="nucleotide sequence ID" value="XM_064994080.1"/>
</dbReference>
<accession>A0AAV5QEW3</accession>
<proteinExistence type="predicted"/>
<dbReference type="EMBL" id="BTFZ01000001">
    <property type="protein sequence ID" value="GMM33152.1"/>
    <property type="molecule type" value="Genomic_DNA"/>
</dbReference>
<protein>
    <recommendedName>
        <fullName evidence="3">Mitochondrial outer membrane protein OM14 C-terminal domain-containing protein</fullName>
    </recommendedName>
</protein>
<reference evidence="4 5" key="1">
    <citation type="journal article" date="2023" name="Elife">
        <title>Identification of key yeast species and microbe-microbe interactions impacting larval growth of Drosophila in the wild.</title>
        <authorList>
            <person name="Mure A."/>
            <person name="Sugiura Y."/>
            <person name="Maeda R."/>
            <person name="Honda K."/>
            <person name="Sakurai N."/>
            <person name="Takahashi Y."/>
            <person name="Watada M."/>
            <person name="Katoh T."/>
            <person name="Gotoh A."/>
            <person name="Gotoh Y."/>
            <person name="Taniguchi I."/>
            <person name="Nakamura K."/>
            <person name="Hayashi T."/>
            <person name="Katayama T."/>
            <person name="Uemura T."/>
            <person name="Hattori Y."/>
        </authorList>
    </citation>
    <scope>NUCLEOTIDE SEQUENCE [LARGE SCALE GENOMIC DNA]</scope>
    <source>
        <strain evidence="4 5">SC-9</strain>
    </source>
</reference>
<dbReference type="GeneID" id="90071131"/>
<keyword evidence="2" id="KW-1133">Transmembrane helix</keyword>
<gene>
    <name evidence="4" type="ORF">DASC09_004770</name>
</gene>